<evidence type="ECO:0000313" key="2">
    <source>
        <dbReference type="EMBL" id="MBB5987903.1"/>
    </source>
</evidence>
<keyword evidence="3" id="KW-1185">Reference proteome</keyword>
<keyword evidence="1" id="KW-0732">Signal</keyword>
<organism evidence="2 3">
    <name type="scientific">Sphingobium lignivorans</name>
    <dbReference type="NCBI Taxonomy" id="2735886"/>
    <lineage>
        <taxon>Bacteria</taxon>
        <taxon>Pseudomonadati</taxon>
        <taxon>Pseudomonadota</taxon>
        <taxon>Alphaproteobacteria</taxon>
        <taxon>Sphingomonadales</taxon>
        <taxon>Sphingomonadaceae</taxon>
        <taxon>Sphingobium</taxon>
    </lineage>
</organism>
<name>A0ABR6NKU7_9SPHN</name>
<gene>
    <name evidence="2" type="ORF">HNP60_003877</name>
</gene>
<feature type="signal peptide" evidence="1">
    <location>
        <begin position="1"/>
        <end position="40"/>
    </location>
</feature>
<reference evidence="2 3" key="1">
    <citation type="submission" date="2020-08" db="EMBL/GenBank/DDBJ databases">
        <title>Exploring microbial biodiversity for novel pathways involved in the catabolism of aromatic compounds derived from lignin.</title>
        <authorList>
            <person name="Elkins J."/>
        </authorList>
    </citation>
    <scope>NUCLEOTIDE SEQUENCE [LARGE SCALE GENOMIC DNA]</scope>
    <source>
        <strain evidence="2 3">B1D3A</strain>
    </source>
</reference>
<comment type="caution">
    <text evidence="2">The sequence shown here is derived from an EMBL/GenBank/DDBJ whole genome shotgun (WGS) entry which is preliminary data.</text>
</comment>
<evidence type="ECO:0000313" key="3">
    <source>
        <dbReference type="Proteomes" id="UP001138540"/>
    </source>
</evidence>
<dbReference type="Proteomes" id="UP001138540">
    <property type="component" value="Unassembled WGS sequence"/>
</dbReference>
<feature type="chain" id="PRO_5046854925" evidence="1">
    <location>
        <begin position="41"/>
        <end position="185"/>
    </location>
</feature>
<dbReference type="EMBL" id="JACHKA010000001">
    <property type="protein sequence ID" value="MBB5987903.1"/>
    <property type="molecule type" value="Genomic_DNA"/>
</dbReference>
<proteinExistence type="predicted"/>
<accession>A0ABR6NKU7</accession>
<protein>
    <submittedName>
        <fullName evidence="2">Uncharacterized protein</fullName>
    </submittedName>
</protein>
<dbReference type="RefSeq" id="WP_260394982.1">
    <property type="nucleotide sequence ID" value="NZ_JACHKA010000001.1"/>
</dbReference>
<sequence length="185" mass="20160">MGRKLFRVREKAHGPQRRTLAPLCAVLAGLLLPATMPVRAQAPKEEELEKAGRIASQPARDVGISKRKVPPVLQEAVEKPYAVPRRQDCRWLNYELARLNQALGPDFDVEDKSDEDKVEQLAYAGGEMIVNSLIPFRGLVREISGAGPADRRRTAAINAGLARRGYLRGLAAAKSCAPSVVTAAK</sequence>
<evidence type="ECO:0000256" key="1">
    <source>
        <dbReference type="SAM" id="SignalP"/>
    </source>
</evidence>